<keyword evidence="2" id="KW-0732">Signal</keyword>
<feature type="coiled-coil region" evidence="1">
    <location>
        <begin position="117"/>
        <end position="186"/>
    </location>
</feature>
<protein>
    <submittedName>
        <fullName evidence="3">Uncharacterized protein</fullName>
    </submittedName>
</protein>
<gene>
    <name evidence="3" type="ORF">KQX54_010276</name>
</gene>
<feature type="chain" id="PRO_5043383961" evidence="2">
    <location>
        <begin position="22"/>
        <end position="286"/>
    </location>
</feature>
<name>A0AAV7IEK6_COTGL</name>
<comment type="caution">
    <text evidence="3">The sequence shown here is derived from an EMBL/GenBank/DDBJ whole genome shotgun (WGS) entry which is preliminary data.</text>
</comment>
<evidence type="ECO:0000313" key="4">
    <source>
        <dbReference type="Proteomes" id="UP000826195"/>
    </source>
</evidence>
<keyword evidence="4" id="KW-1185">Reference proteome</keyword>
<feature type="signal peptide" evidence="2">
    <location>
        <begin position="1"/>
        <end position="21"/>
    </location>
</feature>
<evidence type="ECO:0000313" key="3">
    <source>
        <dbReference type="EMBL" id="KAH0549547.1"/>
    </source>
</evidence>
<evidence type="ECO:0000256" key="1">
    <source>
        <dbReference type="SAM" id="Coils"/>
    </source>
</evidence>
<organism evidence="3 4">
    <name type="scientific">Cotesia glomerata</name>
    <name type="common">Lepidopteran parasitic wasp</name>
    <name type="synonym">Apanteles glomeratus</name>
    <dbReference type="NCBI Taxonomy" id="32391"/>
    <lineage>
        <taxon>Eukaryota</taxon>
        <taxon>Metazoa</taxon>
        <taxon>Ecdysozoa</taxon>
        <taxon>Arthropoda</taxon>
        <taxon>Hexapoda</taxon>
        <taxon>Insecta</taxon>
        <taxon>Pterygota</taxon>
        <taxon>Neoptera</taxon>
        <taxon>Endopterygota</taxon>
        <taxon>Hymenoptera</taxon>
        <taxon>Apocrita</taxon>
        <taxon>Ichneumonoidea</taxon>
        <taxon>Braconidae</taxon>
        <taxon>Microgastrinae</taxon>
        <taxon>Cotesia</taxon>
    </lineage>
</organism>
<dbReference type="Proteomes" id="UP000826195">
    <property type="component" value="Unassembled WGS sequence"/>
</dbReference>
<dbReference type="AlphaFoldDB" id="A0AAV7IEK6"/>
<evidence type="ECO:0000256" key="2">
    <source>
        <dbReference type="SAM" id="SignalP"/>
    </source>
</evidence>
<accession>A0AAV7IEK6</accession>
<proteinExistence type="predicted"/>
<dbReference type="EMBL" id="JAHXZJ010001864">
    <property type="protein sequence ID" value="KAH0549547.1"/>
    <property type="molecule type" value="Genomic_DNA"/>
</dbReference>
<reference evidence="3 4" key="1">
    <citation type="journal article" date="2021" name="J. Hered.">
        <title>A chromosome-level genome assembly of the parasitoid wasp, Cotesia glomerata (Hymenoptera: Braconidae).</title>
        <authorList>
            <person name="Pinto B.J."/>
            <person name="Weis J.J."/>
            <person name="Gamble T."/>
            <person name="Ode P.J."/>
            <person name="Paul R."/>
            <person name="Zaspel J.M."/>
        </authorList>
    </citation>
    <scope>NUCLEOTIDE SEQUENCE [LARGE SCALE GENOMIC DNA]</scope>
    <source>
        <strain evidence="3">CgM1</strain>
    </source>
</reference>
<keyword evidence="1" id="KW-0175">Coiled coil</keyword>
<sequence>MIARVLLVASAVVILSQAISAANSEQYDKILESAKKARKTADEKSEAARTALVKSKQASEHLNNKYSSYFEAMRTKFSLDAEKSGLVDKFVKVQADLTAKEASMSKAPSDKSLVAARDDAKVTFDDVKNKKDSMEEKIQMAAANVTRYEQEFASAQKIAQTLKKEYEEFKKEADNAESHAVQLETMVAATGLMTPAPVVAVTGLVTPAAVTQKPSWPTLSSEEQMIIKMYLDKIKTETSTKPPTIIGNIVRAWAKINLGIADSLDRMKASIRGVLRPNGNKNSLMN</sequence>